<dbReference type="InterPro" id="IPR049316">
    <property type="entry name" value="GDC-P_C"/>
</dbReference>
<dbReference type="Gene3D" id="3.40.640.10">
    <property type="entry name" value="Type I PLP-dependent aspartate aminotransferase-like (Major domain)"/>
    <property type="match status" value="1"/>
</dbReference>
<comment type="cofactor">
    <cofactor evidence="1">
        <name>pyridoxal 5'-phosphate</name>
        <dbReference type="ChEBI" id="CHEBI:597326"/>
    </cofactor>
</comment>
<organism evidence="9">
    <name type="scientific">Staphylothermus marinus</name>
    <dbReference type="NCBI Taxonomy" id="2280"/>
    <lineage>
        <taxon>Archaea</taxon>
        <taxon>Thermoproteota</taxon>
        <taxon>Thermoprotei</taxon>
        <taxon>Desulfurococcales</taxon>
        <taxon>Desulfurococcaceae</taxon>
        <taxon>Staphylothermus</taxon>
    </lineage>
</organism>
<name>A0A7C4JMG7_STAMA</name>
<evidence type="ECO:0000256" key="3">
    <source>
        <dbReference type="ARBA" id="ARBA00022898"/>
    </source>
</evidence>
<accession>A0A7C4JMG7</accession>
<dbReference type="Gene3D" id="6.20.440.10">
    <property type="match status" value="1"/>
</dbReference>
<evidence type="ECO:0000256" key="4">
    <source>
        <dbReference type="ARBA" id="ARBA00023002"/>
    </source>
</evidence>
<keyword evidence="3" id="KW-0663">Pyridoxal phosphate</keyword>
<evidence type="ECO:0000256" key="2">
    <source>
        <dbReference type="ARBA" id="ARBA00012134"/>
    </source>
</evidence>
<dbReference type="InterPro" id="IPR015424">
    <property type="entry name" value="PyrdxlP-dep_Trfase"/>
</dbReference>
<evidence type="ECO:0000259" key="7">
    <source>
        <dbReference type="Pfam" id="PF21478"/>
    </source>
</evidence>
<dbReference type="EMBL" id="DTBE01000102">
    <property type="protein sequence ID" value="HGQ59818.1"/>
    <property type="molecule type" value="Genomic_DNA"/>
</dbReference>
<dbReference type="FunFam" id="3.40.640.10:FF:000224">
    <property type="entry name" value="Probable glycine dehydrogenase (decarboxylating) subunit 2"/>
    <property type="match status" value="1"/>
</dbReference>
<dbReference type="Pfam" id="PF02347">
    <property type="entry name" value="GDC-P"/>
    <property type="match status" value="1"/>
</dbReference>
<dbReference type="PANTHER" id="PTHR11773">
    <property type="entry name" value="GLYCINE DEHYDROGENASE, DECARBOXYLATING"/>
    <property type="match status" value="1"/>
</dbReference>
<comment type="caution">
    <text evidence="9">The sequence shown here is derived from an EMBL/GenBank/DDBJ whole genome shotgun (WGS) entry which is preliminary data.</text>
</comment>
<evidence type="ECO:0000256" key="5">
    <source>
        <dbReference type="ARBA" id="ARBA00049026"/>
    </source>
</evidence>
<evidence type="ECO:0000259" key="6">
    <source>
        <dbReference type="Pfam" id="PF02347"/>
    </source>
</evidence>
<dbReference type="InterPro" id="IPR049315">
    <property type="entry name" value="GDC-P_N"/>
</dbReference>
<protein>
    <recommendedName>
        <fullName evidence="2">glycine dehydrogenase (aminomethyl-transferring)</fullName>
        <ecNumber evidence="2">1.4.4.2</ecNumber>
    </recommendedName>
</protein>
<dbReference type="InterPro" id="IPR015421">
    <property type="entry name" value="PyrdxlP-dep_Trfase_major"/>
</dbReference>
<dbReference type="NCBIfam" id="NF003346">
    <property type="entry name" value="PRK04366.1"/>
    <property type="match status" value="1"/>
</dbReference>
<gene>
    <name evidence="8" type="ORF">ENU09_03800</name>
    <name evidence="9" type="ORF">ENU20_00080</name>
</gene>
<dbReference type="AlphaFoldDB" id="A0A7C4JMG7"/>
<keyword evidence="4" id="KW-0560">Oxidoreductase</keyword>
<evidence type="ECO:0000313" key="9">
    <source>
        <dbReference type="EMBL" id="HGQ73475.1"/>
    </source>
</evidence>
<dbReference type="GO" id="GO:0030170">
    <property type="term" value="F:pyridoxal phosphate binding"/>
    <property type="evidence" value="ECO:0007669"/>
    <property type="project" value="TreeGrafter"/>
</dbReference>
<dbReference type="PANTHER" id="PTHR11773:SF1">
    <property type="entry name" value="GLYCINE DEHYDROGENASE (DECARBOXYLATING), MITOCHONDRIAL"/>
    <property type="match status" value="1"/>
</dbReference>
<reference evidence="9" key="1">
    <citation type="journal article" date="2020" name="mSystems">
        <title>Genome- and Community-Level Interaction Insights into Carbon Utilization and Element Cycling Functions of Hydrothermarchaeota in Hydrothermal Sediment.</title>
        <authorList>
            <person name="Zhou Z."/>
            <person name="Liu Y."/>
            <person name="Xu W."/>
            <person name="Pan J."/>
            <person name="Luo Z.H."/>
            <person name="Li M."/>
        </authorList>
    </citation>
    <scope>NUCLEOTIDE SEQUENCE [LARGE SCALE GENOMIC DNA]</scope>
    <source>
        <strain evidence="8">SpSt-638</strain>
        <strain evidence="9">SpSt-648</strain>
    </source>
</reference>
<proteinExistence type="predicted"/>
<dbReference type="InterPro" id="IPR020581">
    <property type="entry name" value="GDC_P"/>
</dbReference>
<feature type="domain" description="Glycine dehydrogenase C-terminal" evidence="7">
    <location>
        <begin position="367"/>
        <end position="468"/>
    </location>
</feature>
<dbReference type="InterPro" id="IPR015422">
    <property type="entry name" value="PyrdxlP-dep_Trfase_small"/>
</dbReference>
<feature type="domain" description="Glycine cleavage system P-protein N-terminal" evidence="6">
    <location>
        <begin position="33"/>
        <end position="300"/>
    </location>
</feature>
<dbReference type="GO" id="GO:0005829">
    <property type="term" value="C:cytosol"/>
    <property type="evidence" value="ECO:0007669"/>
    <property type="project" value="TreeGrafter"/>
</dbReference>
<dbReference type="SUPFAM" id="SSF53383">
    <property type="entry name" value="PLP-dependent transferases"/>
    <property type="match status" value="1"/>
</dbReference>
<dbReference type="GO" id="GO:0004375">
    <property type="term" value="F:glycine dehydrogenase (decarboxylating) activity"/>
    <property type="evidence" value="ECO:0007669"/>
    <property type="project" value="UniProtKB-EC"/>
</dbReference>
<dbReference type="GO" id="GO:0016594">
    <property type="term" value="F:glycine binding"/>
    <property type="evidence" value="ECO:0007669"/>
    <property type="project" value="TreeGrafter"/>
</dbReference>
<dbReference type="GO" id="GO:0019464">
    <property type="term" value="P:glycine decarboxylation via glycine cleavage system"/>
    <property type="evidence" value="ECO:0007669"/>
    <property type="project" value="TreeGrafter"/>
</dbReference>
<dbReference type="EMBL" id="DTBP01000002">
    <property type="protein sequence ID" value="HGQ73475.1"/>
    <property type="molecule type" value="Genomic_DNA"/>
</dbReference>
<evidence type="ECO:0000256" key="1">
    <source>
        <dbReference type="ARBA" id="ARBA00001933"/>
    </source>
</evidence>
<sequence length="516" mass="57793">MFRQAKWDEPLVFEMGCEGRVGYLLPEIEDRILEKVGDIKLPEKILRKKEPNLPSLSEVEVIRHYTRLTQMSYGVDCGPVPLGSCTMKYNPRFILDVVQDRRITNLHPLQDESTVQGLLEIMYMLQKWLAYVTGMDYCSLHPAAGAHGELAGALIMRKYHELKNQLDVKKEIILPDSAHGTNPASAAMAGFRVVEVPSGEDGCVDLDALKSVVSESTAGFMITNPNTLGIFEKNIREIANILHSVDALLYYDGANLNGIMGYSRPGDMGFDIAHINIHKTFGSPHGGGGPGAGPVCVKDRIIDREKGISLKDLLPGLIVEYENGKYRLVKPKHSIGMLRSFFANTIPLVWGFTYMLMLGSIGLREVAEHAVLNTNYFLESIRSVRGYTLEYGENLPRKHEVTISARVLNDETGVTAEDLAKGLLDRGLHAPTIYFPLIVKESLMIEFTESETIENIDKYIDALREMSEVAYRNPMELKKYPQNTSVKRVDNVKANHPKTLAPTWRIYVKRKEGVNV</sequence>
<dbReference type="Gene3D" id="3.90.1150.10">
    <property type="entry name" value="Aspartate Aminotransferase, domain 1"/>
    <property type="match status" value="1"/>
</dbReference>
<dbReference type="EC" id="1.4.4.2" evidence="2"/>
<evidence type="ECO:0000313" key="8">
    <source>
        <dbReference type="EMBL" id="HGQ59818.1"/>
    </source>
</evidence>
<dbReference type="GO" id="GO:0005960">
    <property type="term" value="C:glycine cleavage complex"/>
    <property type="evidence" value="ECO:0007669"/>
    <property type="project" value="TreeGrafter"/>
</dbReference>
<dbReference type="Pfam" id="PF21478">
    <property type="entry name" value="GcvP2_C"/>
    <property type="match status" value="1"/>
</dbReference>
<comment type="catalytic activity">
    <reaction evidence="5">
        <text>N(6)-[(R)-lipoyl]-L-lysyl-[glycine-cleavage complex H protein] + glycine + H(+) = N(6)-[(R)-S(8)-aminomethyldihydrolipoyl]-L-lysyl-[glycine-cleavage complex H protein] + CO2</text>
        <dbReference type="Rhea" id="RHEA:24304"/>
        <dbReference type="Rhea" id="RHEA-COMP:10494"/>
        <dbReference type="Rhea" id="RHEA-COMP:10495"/>
        <dbReference type="ChEBI" id="CHEBI:15378"/>
        <dbReference type="ChEBI" id="CHEBI:16526"/>
        <dbReference type="ChEBI" id="CHEBI:57305"/>
        <dbReference type="ChEBI" id="CHEBI:83099"/>
        <dbReference type="ChEBI" id="CHEBI:83143"/>
        <dbReference type="EC" id="1.4.4.2"/>
    </reaction>
</comment>